<dbReference type="InterPro" id="IPR056587">
    <property type="entry name" value="EF_EFCAB10_C"/>
</dbReference>
<dbReference type="PANTHER" id="PTHR21847">
    <property type="entry name" value="EF-HAND CALCIUM-BINDING DOMAIN-CONTAINING PROTEIN 10"/>
    <property type="match status" value="1"/>
</dbReference>
<feature type="compositionally biased region" description="Basic and acidic residues" evidence="1">
    <location>
        <begin position="1"/>
        <end position="15"/>
    </location>
</feature>
<dbReference type="SUPFAM" id="SSF47391">
    <property type="entry name" value="Dimerization-anchoring domain of cAMP-dependent PK regulatory subunit"/>
    <property type="match status" value="1"/>
</dbReference>
<name>A0A8K0D5R6_IGNLU</name>
<feature type="compositionally biased region" description="Low complexity" evidence="1">
    <location>
        <begin position="184"/>
        <end position="223"/>
    </location>
</feature>
<proteinExistence type="predicted"/>
<feature type="region of interest" description="Disordered" evidence="1">
    <location>
        <begin position="1"/>
        <end position="107"/>
    </location>
</feature>
<organism evidence="3 4">
    <name type="scientific">Ignelater luminosus</name>
    <name type="common">Cucubano</name>
    <name type="synonym">Pyrophorus luminosus</name>
    <dbReference type="NCBI Taxonomy" id="2038154"/>
    <lineage>
        <taxon>Eukaryota</taxon>
        <taxon>Metazoa</taxon>
        <taxon>Ecdysozoa</taxon>
        <taxon>Arthropoda</taxon>
        <taxon>Hexapoda</taxon>
        <taxon>Insecta</taxon>
        <taxon>Pterygota</taxon>
        <taxon>Neoptera</taxon>
        <taxon>Endopterygota</taxon>
        <taxon>Coleoptera</taxon>
        <taxon>Polyphaga</taxon>
        <taxon>Elateriformia</taxon>
        <taxon>Elateroidea</taxon>
        <taxon>Elateridae</taxon>
        <taxon>Agrypninae</taxon>
        <taxon>Pyrophorini</taxon>
        <taxon>Ignelater</taxon>
    </lineage>
</organism>
<dbReference type="CDD" id="cd22981">
    <property type="entry name" value="DD_TbAK-like"/>
    <property type="match status" value="1"/>
</dbReference>
<feature type="domain" description="EF-hand" evidence="2">
    <location>
        <begin position="329"/>
        <end position="364"/>
    </location>
</feature>
<accession>A0A8K0D5R6</accession>
<keyword evidence="4" id="KW-1185">Reference proteome</keyword>
<dbReference type="Proteomes" id="UP000801492">
    <property type="component" value="Unassembled WGS sequence"/>
</dbReference>
<evidence type="ECO:0000313" key="3">
    <source>
        <dbReference type="EMBL" id="KAF2897527.1"/>
    </source>
</evidence>
<evidence type="ECO:0000259" key="2">
    <source>
        <dbReference type="PROSITE" id="PS50222"/>
    </source>
</evidence>
<dbReference type="GO" id="GO:0005509">
    <property type="term" value="F:calcium ion binding"/>
    <property type="evidence" value="ECO:0007669"/>
    <property type="project" value="InterPro"/>
</dbReference>
<dbReference type="OrthoDB" id="10260455at2759"/>
<protein>
    <recommendedName>
        <fullName evidence="2">EF-hand domain-containing protein</fullName>
    </recommendedName>
</protein>
<gene>
    <name evidence="3" type="ORF">ILUMI_08649</name>
</gene>
<dbReference type="AlphaFoldDB" id="A0A8K0D5R6"/>
<dbReference type="PROSITE" id="PS50222">
    <property type="entry name" value="EF_HAND_2"/>
    <property type="match status" value="1"/>
</dbReference>
<evidence type="ECO:0000313" key="4">
    <source>
        <dbReference type="Proteomes" id="UP000801492"/>
    </source>
</evidence>
<dbReference type="InterPro" id="IPR002048">
    <property type="entry name" value="EF_hand_dom"/>
</dbReference>
<feature type="compositionally biased region" description="Pro residues" evidence="1">
    <location>
        <begin position="80"/>
        <end position="92"/>
    </location>
</feature>
<dbReference type="Pfam" id="PF24548">
    <property type="entry name" value="EF_EFCAB10_C"/>
    <property type="match status" value="1"/>
</dbReference>
<comment type="caution">
    <text evidence="3">The sequence shown here is derived from an EMBL/GenBank/DDBJ whole genome shotgun (WGS) entry which is preliminary data.</text>
</comment>
<evidence type="ECO:0000256" key="1">
    <source>
        <dbReference type="SAM" id="MobiDB-lite"/>
    </source>
</evidence>
<dbReference type="InterPro" id="IPR039879">
    <property type="entry name" value="EFC10"/>
</dbReference>
<reference evidence="3" key="1">
    <citation type="submission" date="2019-08" db="EMBL/GenBank/DDBJ databases">
        <title>The genome of the North American firefly Photinus pyralis.</title>
        <authorList>
            <consortium name="Photinus pyralis genome working group"/>
            <person name="Fallon T.R."/>
            <person name="Sander Lower S.E."/>
            <person name="Weng J.-K."/>
        </authorList>
    </citation>
    <scope>NUCLEOTIDE SEQUENCE</scope>
    <source>
        <strain evidence="3">TRF0915ILg1</strain>
        <tissue evidence="3">Whole body</tissue>
    </source>
</reference>
<feature type="region of interest" description="Disordered" evidence="1">
    <location>
        <begin position="182"/>
        <end position="225"/>
    </location>
</feature>
<dbReference type="PANTHER" id="PTHR21847:SF1">
    <property type="entry name" value="EF-HAND CALCIUM-BINDING DOMAIN-CONTAINING PROTEIN 10"/>
    <property type="match status" value="1"/>
</dbReference>
<dbReference type="EMBL" id="VTPC01004089">
    <property type="protein sequence ID" value="KAF2897527.1"/>
    <property type="molecule type" value="Genomic_DNA"/>
</dbReference>
<sequence>MSSENKDESTNEKRASQNSINRSKVSRRSKESQKSLSTITEEPKSLPTIPSQTEIQFPFSREASQNAIKEEEPPKVPVKKPLPPPKIPPPLPLREKKHTSTILKGSSRETVVKHDRPRTLSMQQRLLAHIHMGGKPLFQTVVGEPSPTTPSMLVTGFGLRNLASLQEALQIEEHNRLKQLYKAQEQQEQSSSSSLGESSSTSFTISQLKTESTTETQTDLTPTAAAEANQKKRLNYLMGLPVADEEEGIRSEHQRLLPESQEEQEITTGSEAMKQAQKYLRVHKIFEFFQFIIAHLLSALPENPIQFIIELLDKCLIFRSGLVEPPLLYTRKHLEVLFYLMDRMHTGYIDIEQYKTGMRTVGVCSFNERPPLTKDGMVAKEYFIEEAYDCLTHLLNDIIKRHWLLSAAPVVTPPPPTPQLSSLHTSSANEYHAVHFKPNIFLDAIL</sequence>